<evidence type="ECO:0000259" key="2">
    <source>
        <dbReference type="Pfam" id="PF05685"/>
    </source>
</evidence>
<feature type="region of interest" description="Disordered" evidence="1">
    <location>
        <begin position="24"/>
        <end position="49"/>
    </location>
</feature>
<protein>
    <submittedName>
        <fullName evidence="3">Uma2 family endonuclease</fullName>
    </submittedName>
</protein>
<comment type="caution">
    <text evidence="3">The sequence shown here is derived from an EMBL/GenBank/DDBJ whole genome shotgun (WGS) entry which is preliminary data.</text>
</comment>
<sequence length="391" mass="43664">MVRKQRANGRMGMAVVEVQGRSPVPTLAPDELPEGTIPGTWGWESPPRRGNVGAATARMVRKRRMDARLDHPALWRAGLAHLPHYAPDYEYDVAHEYERDWTTDPDYGAEGVKLLDYDEDGFVSPNTTRHGSLIALIVQALRDALGNRVANEPELHFDQRIGAMLGLLTGEGKGKKQVVPDLVVLPPELAWPADRERGKRGRVLHLEQGDPVPELVAEVVSPTSEQRDLEDKRALYAALGIAEYLVIEPGEPLDPFQGDPEISPAIRLYRLESNGGYQLIGDSSESFQVCGTLVRLSQPEAGRMPVFQWWDEHQELWRDPASDRERHGIRLGEVMNTLKFLDAVLPDLSGEARNLIEAHWLAEGLPEDVANRILAAGQRPDEWRVLLGIPR</sequence>
<dbReference type="SUPFAM" id="SSF52980">
    <property type="entry name" value="Restriction endonuclease-like"/>
    <property type="match status" value="1"/>
</dbReference>
<organism evidence="3">
    <name type="scientific">Caldilineaceae bacterium SB0662_bin_9</name>
    <dbReference type="NCBI Taxonomy" id="2605258"/>
    <lineage>
        <taxon>Bacteria</taxon>
        <taxon>Bacillati</taxon>
        <taxon>Chloroflexota</taxon>
        <taxon>Caldilineae</taxon>
        <taxon>Caldilineales</taxon>
        <taxon>Caldilineaceae</taxon>
    </lineage>
</organism>
<evidence type="ECO:0000313" key="3">
    <source>
        <dbReference type="EMBL" id="MYD88810.1"/>
    </source>
</evidence>
<keyword evidence="3" id="KW-0378">Hydrolase</keyword>
<reference evidence="3" key="1">
    <citation type="submission" date="2019-09" db="EMBL/GenBank/DDBJ databases">
        <title>Characterisation of the sponge microbiome using genome-centric metagenomics.</title>
        <authorList>
            <person name="Engelberts J.P."/>
            <person name="Robbins S.J."/>
            <person name="De Goeij J.M."/>
            <person name="Aranda M."/>
            <person name="Bell S.C."/>
            <person name="Webster N.S."/>
        </authorList>
    </citation>
    <scope>NUCLEOTIDE SEQUENCE</scope>
    <source>
        <strain evidence="3">SB0662_bin_9</strain>
    </source>
</reference>
<dbReference type="AlphaFoldDB" id="A0A6B1DMV3"/>
<dbReference type="EMBL" id="VXPY01000004">
    <property type="protein sequence ID" value="MYD88810.1"/>
    <property type="molecule type" value="Genomic_DNA"/>
</dbReference>
<dbReference type="InterPro" id="IPR008538">
    <property type="entry name" value="Uma2"/>
</dbReference>
<dbReference type="Pfam" id="PF05685">
    <property type="entry name" value="Uma2"/>
    <property type="match status" value="1"/>
</dbReference>
<proteinExistence type="predicted"/>
<dbReference type="InterPro" id="IPR011335">
    <property type="entry name" value="Restrct_endonuc-II-like"/>
</dbReference>
<evidence type="ECO:0000256" key="1">
    <source>
        <dbReference type="SAM" id="MobiDB-lite"/>
    </source>
</evidence>
<dbReference type="Gene3D" id="3.90.1570.10">
    <property type="entry name" value="tt1808, chain A"/>
    <property type="match status" value="1"/>
</dbReference>
<dbReference type="CDD" id="cd06260">
    <property type="entry name" value="DUF820-like"/>
    <property type="match status" value="1"/>
</dbReference>
<dbReference type="GO" id="GO:0004519">
    <property type="term" value="F:endonuclease activity"/>
    <property type="evidence" value="ECO:0007669"/>
    <property type="project" value="UniProtKB-KW"/>
</dbReference>
<dbReference type="PANTHER" id="PTHR35400:SF3">
    <property type="entry name" value="SLL1072 PROTEIN"/>
    <property type="match status" value="1"/>
</dbReference>
<name>A0A6B1DMV3_9CHLR</name>
<feature type="domain" description="Putative restriction endonuclease" evidence="2">
    <location>
        <begin position="123"/>
        <end position="282"/>
    </location>
</feature>
<gene>
    <name evidence="3" type="ORF">F4Y08_00505</name>
</gene>
<keyword evidence="3" id="KW-0255">Endonuclease</keyword>
<dbReference type="PANTHER" id="PTHR35400">
    <property type="entry name" value="SLR1083 PROTEIN"/>
    <property type="match status" value="1"/>
</dbReference>
<dbReference type="InterPro" id="IPR012296">
    <property type="entry name" value="Nuclease_put_TT1808"/>
</dbReference>
<accession>A0A6B1DMV3</accession>
<keyword evidence="3" id="KW-0540">Nuclease</keyword>